<proteinExistence type="predicted"/>
<dbReference type="RefSeq" id="XP_049264614.1">
    <property type="nucleotide sequence ID" value="XM_049405808.1"/>
</dbReference>
<dbReference type="GO" id="GO:0032259">
    <property type="term" value="P:methylation"/>
    <property type="evidence" value="ECO:0007669"/>
    <property type="project" value="UniProtKB-KW"/>
</dbReference>
<keyword evidence="2" id="KW-0808">Transferase</keyword>
<dbReference type="SMART" id="SM00317">
    <property type="entry name" value="SET"/>
    <property type="match status" value="1"/>
</dbReference>
<sequence length="478" mass="53927">MTTEESVSQKVEVLSINDSTPELPGPIVPHERQIVDGVIAIWREDPMTESLGVGKLHAILKEKHPNWSVSEKRMKSLLKKFGLLTNSSQEQFTYASDIKSEKTPDIELPPKVQIVMTSKRGKGLYAKHNISKGDLIWSEKPLFFIPPLANINLMKTGTACSYCGKLLQQSEGATVLRGLDCNICSEIWCSKQCKQLNGDLHGLLKHNVYNPNSKRSKLIDAEAFLQLQDYCLQEQWNALYAITLIYADMLIDKSGVKAKQFKAMARVSQDIRYKALNSSAGAFDNLSGGALFVQEQQEALWKIGYEKFLHVFPSNPIDYKEFLYMMGTYNINNLDSNVFLTQSHLNHNCDPNTSVETELNRTSGLKVFAAKDIRAGEELTTTYVNPSHTVHQRQRELRVNWGFICGCPKCKDDLKQQHRRKSSSSSTHSATTVRKMLQEVGKQIEQGEEEIELAIPSVAGNMERRKSVRFDEKVVAHS</sequence>
<evidence type="ECO:0000256" key="4">
    <source>
        <dbReference type="ARBA" id="ARBA00042380"/>
    </source>
</evidence>
<dbReference type="GO" id="GO:0045814">
    <property type="term" value="P:negative regulation of gene expression, epigenetic"/>
    <property type="evidence" value="ECO:0007669"/>
    <property type="project" value="TreeGrafter"/>
</dbReference>
<organism evidence="8 9">
    <name type="scientific">[Candida] subhashii</name>
    <dbReference type="NCBI Taxonomy" id="561895"/>
    <lineage>
        <taxon>Eukaryota</taxon>
        <taxon>Fungi</taxon>
        <taxon>Dikarya</taxon>
        <taxon>Ascomycota</taxon>
        <taxon>Saccharomycotina</taxon>
        <taxon>Pichiomycetes</taxon>
        <taxon>Debaryomycetaceae</taxon>
        <taxon>Spathaspora</taxon>
    </lineage>
</organism>
<dbReference type="PANTHER" id="PTHR46402:SF2">
    <property type="entry name" value="HISTONE-LYSINE N-TRIMETHYLTRANSFERASE SMYD5"/>
    <property type="match status" value="1"/>
</dbReference>
<reference evidence="8 9" key="1">
    <citation type="journal article" date="2021" name="DNA Res.">
        <title>Genome analysis of Candida subhashii reveals its hybrid nature and dual mitochondrial genome conformations.</title>
        <authorList>
            <person name="Mixao V."/>
            <person name="Hegedusova E."/>
            <person name="Saus E."/>
            <person name="Pryszcz L.P."/>
            <person name="Cillingova A."/>
            <person name="Nosek J."/>
            <person name="Gabaldon T."/>
        </authorList>
    </citation>
    <scope>NUCLEOTIDE SEQUENCE [LARGE SCALE GENOMIC DNA]</scope>
    <source>
        <strain evidence="8 9">CBS 10753</strain>
    </source>
</reference>
<dbReference type="Proteomes" id="UP000694255">
    <property type="component" value="Unassembled WGS sequence"/>
</dbReference>
<evidence type="ECO:0000256" key="1">
    <source>
        <dbReference type="ARBA" id="ARBA00022603"/>
    </source>
</evidence>
<keyword evidence="3" id="KW-0949">S-adenosyl-L-methionine</keyword>
<dbReference type="PROSITE" id="PS50280">
    <property type="entry name" value="SET"/>
    <property type="match status" value="1"/>
</dbReference>
<dbReference type="PANTHER" id="PTHR46402">
    <property type="entry name" value="SET AND MYND DOMAIN-CONTAINING PROTEIN 5"/>
    <property type="match status" value="1"/>
</dbReference>
<evidence type="ECO:0000313" key="9">
    <source>
        <dbReference type="Proteomes" id="UP000694255"/>
    </source>
</evidence>
<dbReference type="Pfam" id="PF00856">
    <property type="entry name" value="SET"/>
    <property type="match status" value="1"/>
</dbReference>
<dbReference type="OrthoDB" id="438641at2759"/>
<dbReference type="AlphaFoldDB" id="A0A8J5UR23"/>
<comment type="caution">
    <text evidence="8">The sequence shown here is derived from an EMBL/GenBank/DDBJ whole genome shotgun (WGS) entry which is preliminary data.</text>
</comment>
<evidence type="ECO:0000256" key="5">
    <source>
        <dbReference type="ARBA" id="ARBA00044528"/>
    </source>
</evidence>
<keyword evidence="9" id="KW-1185">Reference proteome</keyword>
<dbReference type="GeneID" id="73468896"/>
<protein>
    <recommendedName>
        <fullName evidence="5">Histone-lysine N-methyltransferase SET5</fullName>
    </recommendedName>
    <alternativeName>
        <fullName evidence="4">SET domain-containing protein 5</fullName>
    </alternativeName>
</protein>
<dbReference type="InterPro" id="IPR001214">
    <property type="entry name" value="SET_dom"/>
</dbReference>
<evidence type="ECO:0000313" key="8">
    <source>
        <dbReference type="EMBL" id="KAG7664382.1"/>
    </source>
</evidence>
<name>A0A8J5UR23_9ASCO</name>
<evidence type="ECO:0000259" key="7">
    <source>
        <dbReference type="PROSITE" id="PS50280"/>
    </source>
</evidence>
<evidence type="ECO:0000256" key="3">
    <source>
        <dbReference type="ARBA" id="ARBA00022691"/>
    </source>
</evidence>
<dbReference type="GO" id="GO:0042799">
    <property type="term" value="F:histone H4K20 methyltransferase activity"/>
    <property type="evidence" value="ECO:0007669"/>
    <property type="project" value="TreeGrafter"/>
</dbReference>
<comment type="catalytic activity">
    <reaction evidence="6">
        <text>L-lysyl-[histone] + S-adenosyl-L-methionine = N(6)-methyl-L-lysyl-[histone] + S-adenosyl-L-homocysteine + H(+)</text>
        <dbReference type="Rhea" id="RHEA:10024"/>
        <dbReference type="Rhea" id="RHEA-COMP:9845"/>
        <dbReference type="Rhea" id="RHEA-COMP:9846"/>
        <dbReference type="ChEBI" id="CHEBI:15378"/>
        <dbReference type="ChEBI" id="CHEBI:29969"/>
        <dbReference type="ChEBI" id="CHEBI:57856"/>
        <dbReference type="ChEBI" id="CHEBI:59789"/>
        <dbReference type="ChEBI" id="CHEBI:61929"/>
    </reaction>
    <physiologicalReaction direction="left-to-right" evidence="6">
        <dbReference type="Rhea" id="RHEA:10025"/>
    </physiologicalReaction>
</comment>
<keyword evidence="1" id="KW-0489">Methyltransferase</keyword>
<dbReference type="EMBL" id="JAGSYN010000095">
    <property type="protein sequence ID" value="KAG7664382.1"/>
    <property type="molecule type" value="Genomic_DNA"/>
</dbReference>
<feature type="domain" description="SET" evidence="7">
    <location>
        <begin position="110"/>
        <end position="384"/>
    </location>
</feature>
<dbReference type="CDD" id="cd20071">
    <property type="entry name" value="SET_SMYD"/>
    <property type="match status" value="1"/>
</dbReference>
<evidence type="ECO:0000256" key="2">
    <source>
        <dbReference type="ARBA" id="ARBA00022679"/>
    </source>
</evidence>
<evidence type="ECO:0000256" key="6">
    <source>
        <dbReference type="ARBA" id="ARBA00048619"/>
    </source>
</evidence>
<accession>A0A8J5UR23</accession>
<gene>
    <name evidence="8" type="ORF">J8A68_002095</name>
</gene>